<dbReference type="Gene3D" id="2.40.170.20">
    <property type="entry name" value="TonB-dependent receptor, beta-barrel domain"/>
    <property type="match status" value="1"/>
</dbReference>
<keyword evidence="18" id="KW-1185">Reference proteome</keyword>
<organism evidence="17 18">
    <name type="scientific">Sandaracinobacter neustonicus</name>
    <dbReference type="NCBI Taxonomy" id="1715348"/>
    <lineage>
        <taxon>Bacteria</taxon>
        <taxon>Pseudomonadati</taxon>
        <taxon>Pseudomonadota</taxon>
        <taxon>Alphaproteobacteria</taxon>
        <taxon>Sphingomonadales</taxon>
        <taxon>Sphingosinicellaceae</taxon>
        <taxon>Sandaracinobacter</taxon>
    </lineage>
</organism>
<dbReference type="PROSITE" id="PS52016">
    <property type="entry name" value="TONB_DEPENDENT_REC_3"/>
    <property type="match status" value="1"/>
</dbReference>
<evidence type="ECO:0000256" key="5">
    <source>
        <dbReference type="ARBA" id="ARBA00022692"/>
    </source>
</evidence>
<evidence type="ECO:0000313" key="18">
    <source>
        <dbReference type="Proteomes" id="UP000319897"/>
    </source>
</evidence>
<evidence type="ECO:0000256" key="1">
    <source>
        <dbReference type="ARBA" id="ARBA00004571"/>
    </source>
</evidence>
<keyword evidence="7" id="KW-0408">Iron</keyword>
<feature type="short sequence motif" description="TonB C-terminal box" evidence="13">
    <location>
        <begin position="771"/>
        <end position="788"/>
    </location>
</feature>
<comment type="subcellular location">
    <subcellularLocation>
        <location evidence="1 12">Cell outer membrane</location>
        <topology evidence="1 12">Multi-pass membrane protein</topology>
    </subcellularLocation>
</comment>
<evidence type="ECO:0000256" key="14">
    <source>
        <dbReference type="RuleBase" id="RU003357"/>
    </source>
</evidence>
<dbReference type="SMART" id="SM00965">
    <property type="entry name" value="STN"/>
    <property type="match status" value="1"/>
</dbReference>
<evidence type="ECO:0000256" key="11">
    <source>
        <dbReference type="ARBA" id="ARBA00023237"/>
    </source>
</evidence>
<dbReference type="EMBL" id="VFSU01000030">
    <property type="protein sequence ID" value="TPE59513.1"/>
    <property type="molecule type" value="Genomic_DNA"/>
</dbReference>
<keyword evidence="4" id="KW-0410">Iron transport</keyword>
<dbReference type="Pfam" id="PF07715">
    <property type="entry name" value="Plug"/>
    <property type="match status" value="1"/>
</dbReference>
<dbReference type="SUPFAM" id="SSF56935">
    <property type="entry name" value="Porins"/>
    <property type="match status" value="1"/>
</dbReference>
<keyword evidence="9 14" id="KW-0798">TonB box</keyword>
<dbReference type="AlphaFoldDB" id="A0A501XGU0"/>
<dbReference type="Pfam" id="PF07660">
    <property type="entry name" value="STN"/>
    <property type="match status" value="1"/>
</dbReference>
<keyword evidence="5 12" id="KW-0812">Transmembrane</keyword>
<keyword evidence="3 12" id="KW-1134">Transmembrane beta strand</keyword>
<evidence type="ECO:0000256" key="12">
    <source>
        <dbReference type="PROSITE-ProRule" id="PRU01360"/>
    </source>
</evidence>
<dbReference type="InterPro" id="IPR011662">
    <property type="entry name" value="Secretin/TonB_short_N"/>
</dbReference>
<comment type="similarity">
    <text evidence="12 14">Belongs to the TonB-dependent receptor family.</text>
</comment>
<dbReference type="PANTHER" id="PTHR32552">
    <property type="entry name" value="FERRICHROME IRON RECEPTOR-RELATED"/>
    <property type="match status" value="1"/>
</dbReference>
<comment type="caution">
    <text evidence="17">The sequence shown here is derived from an EMBL/GenBank/DDBJ whole genome shotgun (WGS) entry which is preliminary data.</text>
</comment>
<evidence type="ECO:0000256" key="8">
    <source>
        <dbReference type="ARBA" id="ARBA00023065"/>
    </source>
</evidence>
<evidence type="ECO:0000256" key="7">
    <source>
        <dbReference type="ARBA" id="ARBA00023004"/>
    </source>
</evidence>
<reference evidence="17 18" key="1">
    <citation type="submission" date="2019-06" db="EMBL/GenBank/DDBJ databases">
        <authorList>
            <person name="Lee I."/>
            <person name="Jang G.I."/>
            <person name="Hwang C.Y."/>
        </authorList>
    </citation>
    <scope>NUCLEOTIDE SEQUENCE [LARGE SCALE GENOMIC DNA]</scope>
    <source>
        <strain evidence="17 18">PAMC 28131</strain>
    </source>
</reference>
<accession>A0A501XGU0</accession>
<dbReference type="OrthoDB" id="9760333at2"/>
<evidence type="ECO:0000256" key="4">
    <source>
        <dbReference type="ARBA" id="ARBA00022496"/>
    </source>
</evidence>
<dbReference type="Pfam" id="PF00593">
    <property type="entry name" value="TonB_dep_Rec_b-barrel"/>
    <property type="match status" value="1"/>
</dbReference>
<gene>
    <name evidence="17" type="ORF">FJQ54_13610</name>
</gene>
<evidence type="ECO:0000256" key="9">
    <source>
        <dbReference type="ARBA" id="ARBA00023077"/>
    </source>
</evidence>
<dbReference type="PANTHER" id="PTHR32552:SF81">
    <property type="entry name" value="TONB-DEPENDENT OUTER MEMBRANE RECEPTOR"/>
    <property type="match status" value="1"/>
</dbReference>
<keyword evidence="2 12" id="KW-0813">Transport</keyword>
<keyword evidence="6 15" id="KW-0732">Signal</keyword>
<sequence>MTWPLRPARKGASMRIAKIRAVLICGAALIGLSAPAAAWAQARAFDVPAQPANRSIPEFARQAGIEIVAPGRALRGVTTTAIKGQYDTRTALDRLLEGTGLAVVADENGKITLAPAAARGAEEAALEYPEILVTATRRAVSVQEVPMAVTAIGEEQLERMGANGFADFYRSVPGLLFSEGDRNAGGFTIRGIASTGGDNQATVAVYLDELPTDDSRGARSVMDIDLFDVSRVEILRGPQGTLFGSGAMGGAVRVITNKPDTGAFSGKGQATLSTIHDGAENYELKGVLNVPLVAGRLALRTTGYYIHDGGFVDNVATGRKNANESRTYGGRASLRFEPSETLSLTATAILQDTDTPALGAVDRTPGAGYTWSVARPSYQNNRLQTYNFLGELELSFAQLMSSTTYAKKSGEMSASNDIVIFNSPDESESFAQEFRLTSNKNGPFSWVAGAFYLKRKREAFQTVIVPGFGEMLGFPTDTLIDATIWLDDQETALYGEATYEFSPSLALTGGLRWFSNTARYRDVQNGIATGLIPVANGPYSDTDRKVTPRLVLTYKPSSSAMIYASAAQGYRIGGVNVPIPIAPEVPAAYEPDSLWNYEIGAKTEWFDQRLIVNAALYYIDWTNIQIGLTEPMTEIGYMSNAGSAHSQGFELELTARPTKGLELASALSLNKAEFDETIPDTETIKGRRLPGQRKFTISNSIAYEFDLSDTTALSLRAEHQYLSDAEIIVGGETVVLPAHHLVNARATLKRGPINLTAFCQNLTNSSQFVSYSYRQKPRTIGLTLQGQF</sequence>
<dbReference type="Proteomes" id="UP000319897">
    <property type="component" value="Unassembled WGS sequence"/>
</dbReference>
<keyword evidence="11 12" id="KW-0998">Cell outer membrane</keyword>
<keyword evidence="10 12" id="KW-0472">Membrane</keyword>
<keyword evidence="17" id="KW-0675">Receptor</keyword>
<dbReference type="Gene3D" id="3.55.50.30">
    <property type="match status" value="1"/>
</dbReference>
<evidence type="ECO:0000256" key="3">
    <source>
        <dbReference type="ARBA" id="ARBA00022452"/>
    </source>
</evidence>
<proteinExistence type="inferred from homology"/>
<evidence type="ECO:0000256" key="2">
    <source>
        <dbReference type="ARBA" id="ARBA00022448"/>
    </source>
</evidence>
<keyword evidence="8" id="KW-0406">Ion transport</keyword>
<protein>
    <submittedName>
        <fullName evidence="17">TonB-dependent receptor</fullName>
    </submittedName>
</protein>
<dbReference type="PROSITE" id="PS01156">
    <property type="entry name" value="TONB_DEPENDENT_REC_2"/>
    <property type="match status" value="1"/>
</dbReference>
<dbReference type="GO" id="GO:0009279">
    <property type="term" value="C:cell outer membrane"/>
    <property type="evidence" value="ECO:0007669"/>
    <property type="project" value="UniProtKB-SubCell"/>
</dbReference>
<evidence type="ECO:0000256" key="6">
    <source>
        <dbReference type="ARBA" id="ARBA00022729"/>
    </source>
</evidence>
<evidence type="ECO:0000259" key="16">
    <source>
        <dbReference type="SMART" id="SM00965"/>
    </source>
</evidence>
<dbReference type="CDD" id="cd01347">
    <property type="entry name" value="ligand_gated_channel"/>
    <property type="match status" value="1"/>
</dbReference>
<dbReference type="InterPro" id="IPR039426">
    <property type="entry name" value="TonB-dep_rcpt-like"/>
</dbReference>
<evidence type="ECO:0000313" key="17">
    <source>
        <dbReference type="EMBL" id="TPE59513.1"/>
    </source>
</evidence>
<feature type="chain" id="PRO_5021269449" evidence="15">
    <location>
        <begin position="39"/>
        <end position="788"/>
    </location>
</feature>
<dbReference type="InterPro" id="IPR010917">
    <property type="entry name" value="TonB_rcpt_CS"/>
</dbReference>
<dbReference type="InterPro" id="IPR036942">
    <property type="entry name" value="Beta-barrel_TonB_sf"/>
</dbReference>
<evidence type="ECO:0000256" key="13">
    <source>
        <dbReference type="PROSITE-ProRule" id="PRU10144"/>
    </source>
</evidence>
<evidence type="ECO:0000256" key="15">
    <source>
        <dbReference type="SAM" id="SignalP"/>
    </source>
</evidence>
<feature type="signal peptide" evidence="15">
    <location>
        <begin position="1"/>
        <end position="38"/>
    </location>
</feature>
<evidence type="ECO:0000256" key="10">
    <source>
        <dbReference type="ARBA" id="ARBA00023136"/>
    </source>
</evidence>
<dbReference type="GO" id="GO:0006826">
    <property type="term" value="P:iron ion transport"/>
    <property type="evidence" value="ECO:0007669"/>
    <property type="project" value="UniProtKB-KW"/>
</dbReference>
<dbReference type="InterPro" id="IPR000531">
    <property type="entry name" value="Beta-barrel_TonB"/>
</dbReference>
<feature type="domain" description="Secretin/TonB short N-terminal" evidence="16">
    <location>
        <begin position="65"/>
        <end position="116"/>
    </location>
</feature>
<dbReference type="InterPro" id="IPR012910">
    <property type="entry name" value="Plug_dom"/>
</dbReference>
<name>A0A501XGU0_9SPHN</name>